<keyword evidence="2" id="KW-1185">Reference proteome</keyword>
<proteinExistence type="predicted"/>
<evidence type="ECO:0000313" key="1">
    <source>
        <dbReference type="EMBL" id="KER26170.1"/>
    </source>
</evidence>
<dbReference type="KEGG" id="ovi:T265_06524"/>
<evidence type="ECO:0000313" key="2">
    <source>
        <dbReference type="Proteomes" id="UP000054324"/>
    </source>
</evidence>
<dbReference type="AlphaFoldDB" id="A0A074ZS60"/>
<protein>
    <submittedName>
        <fullName evidence="1">Uncharacterized protein</fullName>
    </submittedName>
</protein>
<dbReference type="Proteomes" id="UP000054324">
    <property type="component" value="Unassembled WGS sequence"/>
</dbReference>
<dbReference type="GeneID" id="20320703"/>
<dbReference type="RefSeq" id="XP_009170071.1">
    <property type="nucleotide sequence ID" value="XM_009171807.1"/>
</dbReference>
<name>A0A074ZS60_OPIVI</name>
<organism evidence="1 2">
    <name type="scientific">Opisthorchis viverrini</name>
    <name type="common">Southeast Asian liver fluke</name>
    <dbReference type="NCBI Taxonomy" id="6198"/>
    <lineage>
        <taxon>Eukaryota</taxon>
        <taxon>Metazoa</taxon>
        <taxon>Spiralia</taxon>
        <taxon>Lophotrochozoa</taxon>
        <taxon>Platyhelminthes</taxon>
        <taxon>Trematoda</taxon>
        <taxon>Digenea</taxon>
        <taxon>Opisthorchiida</taxon>
        <taxon>Opisthorchiata</taxon>
        <taxon>Opisthorchiidae</taxon>
        <taxon>Opisthorchis</taxon>
    </lineage>
</organism>
<dbReference type="EMBL" id="KL596754">
    <property type="protein sequence ID" value="KER26170.1"/>
    <property type="molecule type" value="Genomic_DNA"/>
</dbReference>
<gene>
    <name evidence="1" type="ORF">T265_06524</name>
</gene>
<sequence length="106" mass="11888">MCATCPYLKMRTSFQRSSLLSQAQYHISKRNALAVGKSGHGEECPRMEMVRNSRMNIQLAQEPEANPTSKLNMASNNLKASNASTLRVIAFLDRTFSNNCLAKIHR</sequence>
<accession>A0A074ZS60</accession>
<dbReference type="CTD" id="20320703"/>
<reference evidence="1 2" key="1">
    <citation type="submission" date="2013-11" db="EMBL/GenBank/DDBJ databases">
        <title>Opisthorchis viverrini - life in the bile duct.</title>
        <authorList>
            <person name="Young N.D."/>
            <person name="Nagarajan N."/>
            <person name="Lin S.J."/>
            <person name="Korhonen P.K."/>
            <person name="Jex A.R."/>
            <person name="Hall R.S."/>
            <person name="Safavi-Hemami H."/>
            <person name="Kaewkong W."/>
            <person name="Bertrand D."/>
            <person name="Gao S."/>
            <person name="Seet Q."/>
            <person name="Wongkham S."/>
            <person name="Teh B.T."/>
            <person name="Wongkham C."/>
            <person name="Intapan P.M."/>
            <person name="Maleewong W."/>
            <person name="Yang X."/>
            <person name="Hu M."/>
            <person name="Wang Z."/>
            <person name="Hofmann A."/>
            <person name="Sternberg P.W."/>
            <person name="Tan P."/>
            <person name="Wang J."/>
            <person name="Gasser R.B."/>
        </authorList>
    </citation>
    <scope>NUCLEOTIDE SEQUENCE [LARGE SCALE GENOMIC DNA]</scope>
</reference>